<evidence type="ECO:0000259" key="6">
    <source>
        <dbReference type="PROSITE" id="PS51366"/>
    </source>
</evidence>
<dbReference type="SMART" id="SM00543">
    <property type="entry name" value="MIF4G"/>
    <property type="match status" value="1"/>
</dbReference>
<keyword evidence="8" id="KW-1185">Reference proteome</keyword>
<organism evidence="7 8">
    <name type="scientific">Gonapodya prolifera (strain JEL478)</name>
    <name type="common">Monoblepharis prolifera</name>
    <dbReference type="NCBI Taxonomy" id="1344416"/>
    <lineage>
        <taxon>Eukaryota</taxon>
        <taxon>Fungi</taxon>
        <taxon>Fungi incertae sedis</taxon>
        <taxon>Chytridiomycota</taxon>
        <taxon>Chytridiomycota incertae sedis</taxon>
        <taxon>Monoblepharidomycetes</taxon>
        <taxon>Monoblepharidales</taxon>
        <taxon>Gonapodyaceae</taxon>
        <taxon>Gonapodya</taxon>
    </lineage>
</organism>
<evidence type="ECO:0000313" key="8">
    <source>
        <dbReference type="Proteomes" id="UP000070544"/>
    </source>
</evidence>
<dbReference type="EMBL" id="KQ965741">
    <property type="protein sequence ID" value="KXS18677.1"/>
    <property type="molecule type" value="Genomic_DNA"/>
</dbReference>
<dbReference type="GO" id="GO:0042274">
    <property type="term" value="P:ribosomal small subunit biogenesis"/>
    <property type="evidence" value="ECO:0007669"/>
    <property type="project" value="TreeGrafter"/>
</dbReference>
<keyword evidence="4" id="KW-0175">Coiled coil</keyword>
<proteinExistence type="inferred from homology"/>
<feature type="region of interest" description="Disordered" evidence="5">
    <location>
        <begin position="1"/>
        <end position="111"/>
    </location>
</feature>
<dbReference type="OMA" id="CGNERNY"/>
<name>A0A139APJ7_GONPJ</name>
<keyword evidence="3" id="KW-0539">Nucleus</keyword>
<comment type="similarity">
    <text evidence="2">Belongs to the CWC22 family.</text>
</comment>
<comment type="subcellular location">
    <subcellularLocation>
        <location evidence="1">Nucleus</location>
        <location evidence="1">Nucleolus</location>
    </subcellularLocation>
</comment>
<evidence type="ECO:0000256" key="5">
    <source>
        <dbReference type="SAM" id="MobiDB-lite"/>
    </source>
</evidence>
<dbReference type="Proteomes" id="UP000070544">
    <property type="component" value="Unassembled WGS sequence"/>
</dbReference>
<gene>
    <name evidence="7" type="ORF">M427DRAFT_95973</name>
</gene>
<evidence type="ECO:0000256" key="4">
    <source>
        <dbReference type="SAM" id="Coils"/>
    </source>
</evidence>
<dbReference type="PANTHER" id="PTHR18034">
    <property type="entry name" value="CELL CYCLE CONTROL PROTEIN CWF22-RELATED"/>
    <property type="match status" value="1"/>
</dbReference>
<reference evidence="7 8" key="1">
    <citation type="journal article" date="2015" name="Genome Biol. Evol.">
        <title>Phylogenomic analyses indicate that early fungi evolved digesting cell walls of algal ancestors of land plants.</title>
        <authorList>
            <person name="Chang Y."/>
            <person name="Wang S."/>
            <person name="Sekimoto S."/>
            <person name="Aerts A.L."/>
            <person name="Choi C."/>
            <person name="Clum A."/>
            <person name="LaButti K.M."/>
            <person name="Lindquist E.A."/>
            <person name="Yee Ngan C."/>
            <person name="Ohm R.A."/>
            <person name="Salamov A.A."/>
            <person name="Grigoriev I.V."/>
            <person name="Spatafora J.W."/>
            <person name="Berbee M.L."/>
        </authorList>
    </citation>
    <scope>NUCLEOTIDE SEQUENCE [LARGE SCALE GENOMIC DNA]</scope>
    <source>
        <strain evidence="7 8">JEL478</strain>
    </source>
</reference>
<dbReference type="STRING" id="1344416.A0A139APJ7"/>
<dbReference type="SMART" id="SM00544">
    <property type="entry name" value="MA3"/>
    <property type="match status" value="1"/>
</dbReference>
<evidence type="ECO:0000313" key="7">
    <source>
        <dbReference type="EMBL" id="KXS18677.1"/>
    </source>
</evidence>
<dbReference type="GO" id="GO:0003723">
    <property type="term" value="F:RNA binding"/>
    <property type="evidence" value="ECO:0007669"/>
    <property type="project" value="InterPro"/>
</dbReference>
<dbReference type="AlphaFoldDB" id="A0A139APJ7"/>
<dbReference type="GO" id="GO:0005730">
    <property type="term" value="C:nucleolus"/>
    <property type="evidence" value="ECO:0007669"/>
    <property type="project" value="UniProtKB-SubCell"/>
</dbReference>
<feature type="compositionally biased region" description="Acidic residues" evidence="5">
    <location>
        <begin position="1"/>
        <end position="71"/>
    </location>
</feature>
<dbReference type="InterPro" id="IPR050781">
    <property type="entry name" value="CWC22_splicing_factor"/>
</dbReference>
<feature type="coiled-coil region" evidence="4">
    <location>
        <begin position="311"/>
        <end position="338"/>
    </location>
</feature>
<evidence type="ECO:0000256" key="2">
    <source>
        <dbReference type="ARBA" id="ARBA00006856"/>
    </source>
</evidence>
<dbReference type="Pfam" id="PF02854">
    <property type="entry name" value="MIF4G"/>
    <property type="match status" value="1"/>
</dbReference>
<dbReference type="Gene3D" id="1.25.40.180">
    <property type="match status" value="1"/>
</dbReference>
<evidence type="ECO:0000256" key="3">
    <source>
        <dbReference type="ARBA" id="ARBA00023242"/>
    </source>
</evidence>
<accession>A0A139APJ7</accession>
<dbReference type="InterPro" id="IPR003890">
    <property type="entry name" value="MIF4G-like_typ-3"/>
</dbReference>
<evidence type="ECO:0000256" key="1">
    <source>
        <dbReference type="ARBA" id="ARBA00004604"/>
    </source>
</evidence>
<dbReference type="InterPro" id="IPR003891">
    <property type="entry name" value="Initiation_fac_eIF4g_MI"/>
</dbReference>
<dbReference type="PANTHER" id="PTHR18034:SF4">
    <property type="entry name" value="NUCLEOLAR MIF4G DOMAIN-CONTAINING PROTEIN 1"/>
    <property type="match status" value="1"/>
</dbReference>
<feature type="domain" description="MI" evidence="6">
    <location>
        <begin position="413"/>
        <end position="535"/>
    </location>
</feature>
<dbReference type="PROSITE" id="PS51366">
    <property type="entry name" value="MI"/>
    <property type="match status" value="1"/>
</dbReference>
<dbReference type="SUPFAM" id="SSF48371">
    <property type="entry name" value="ARM repeat"/>
    <property type="match status" value="1"/>
</dbReference>
<dbReference type="OrthoDB" id="361797at2759"/>
<dbReference type="InterPro" id="IPR016024">
    <property type="entry name" value="ARM-type_fold"/>
</dbReference>
<protein>
    <submittedName>
        <fullName evidence="7">ARM repeat-containing protein</fullName>
    </submittedName>
</protein>
<sequence length="535" mass="59656">MDSEEELDEENDEDDEEDEEEDGEEESFGLEDDDEDGSELADEEDDDDVPASASEDDSDLEEGSEQDDDEESRVASEGPAADTPSSSGKYVPPHLRRGVAANTDRPETEADPRLAKTIQGLLNRLSPATLEHVFSGVEECYRTYPRGDVTATMSRLLIASSISRGHLLSSYVLPYVALASLLHRCVGADVASRVAEDAVEETLMWYEKPGGGGEGKEVSNLVTVVAWMYDFGIVSSVLIYDFVKMFIKSLAELDVELLLRVLKVAGFRLRGDDPVALKEIINLLNEEVKKREQGGLSTRTKFLLESVTDLKNNRRRNRKEGEDEAEQLKKAVQNVARKRFASGGEPLRFGLDDLKNAPTKGKWWLTGAAWTGHDSGETGVNGNTAPVTDVDVLGGTSSQALLALARKMRMNTDVRRSVFVVLMGSEDYVDAFEKLMKLNLKNKQEREIVRVLIHCCAMERRYNPYYSLLSNRLCGYSVSFKVTYQFTLWDEFKELAEVSDIDKALKRRIVNIAKLYGYLIAEGALALMVLKVRKC</sequence>
<dbReference type="Pfam" id="PF02847">
    <property type="entry name" value="MA3"/>
    <property type="match status" value="1"/>
</dbReference>